<protein>
    <submittedName>
        <fullName evidence="1">Uncharacterized protein</fullName>
    </submittedName>
</protein>
<dbReference type="Proteomes" id="UP000236584">
    <property type="component" value="Chromosome"/>
</dbReference>
<gene>
    <name evidence="1" type="ORF">C2R22_05655</name>
</gene>
<proteinExistence type="predicted"/>
<evidence type="ECO:0000313" key="2">
    <source>
        <dbReference type="Proteomes" id="UP000236584"/>
    </source>
</evidence>
<reference evidence="1 2" key="1">
    <citation type="submission" date="2018-01" db="EMBL/GenBank/DDBJ databases">
        <title>Complete genome sequence of Salinigranum rubrum GX10T, an extremely halophilic archaeon isolated from a marine solar saltern.</title>
        <authorList>
            <person name="Han S."/>
        </authorList>
    </citation>
    <scope>NUCLEOTIDE SEQUENCE [LARGE SCALE GENOMIC DNA]</scope>
    <source>
        <strain evidence="1 2">GX10</strain>
    </source>
</reference>
<dbReference type="KEGG" id="srub:C2R22_05655"/>
<name>A0A2I8VH07_9EURY</name>
<keyword evidence="2" id="KW-1185">Reference proteome</keyword>
<dbReference type="AlphaFoldDB" id="A0A2I8VH07"/>
<organism evidence="1 2">
    <name type="scientific">Salinigranum rubrum</name>
    <dbReference type="NCBI Taxonomy" id="755307"/>
    <lineage>
        <taxon>Archaea</taxon>
        <taxon>Methanobacteriati</taxon>
        <taxon>Methanobacteriota</taxon>
        <taxon>Stenosarchaea group</taxon>
        <taxon>Halobacteria</taxon>
        <taxon>Halobacteriales</taxon>
        <taxon>Haloferacaceae</taxon>
        <taxon>Salinigranum</taxon>
    </lineage>
</organism>
<sequence length="84" mass="9792">MSRQVIELDDEVDRWKWVCPKGHRSWEPTNHHFWCAKCASHYEADGVFHQLRNLATGDLYERDEVELQTPAGPYSDRFGQEGSA</sequence>
<dbReference type="EMBL" id="CP026309">
    <property type="protein sequence ID" value="AUV81208.1"/>
    <property type="molecule type" value="Genomic_DNA"/>
</dbReference>
<accession>A0A2I8VH07</accession>
<evidence type="ECO:0000313" key="1">
    <source>
        <dbReference type="EMBL" id="AUV81208.1"/>
    </source>
</evidence>